<comment type="caution">
    <text evidence="12">Lacks conserved residue(s) required for the propagation of feature annotation.</text>
</comment>
<feature type="binding site" evidence="12">
    <location>
        <position position="326"/>
    </location>
    <ligand>
        <name>Zn(2+)</name>
        <dbReference type="ChEBI" id="CHEBI:29105"/>
        <label>1</label>
    </ligand>
</feature>
<dbReference type="GO" id="GO:0006353">
    <property type="term" value="P:DNA-templated transcription termination"/>
    <property type="evidence" value="ECO:0007669"/>
    <property type="project" value="UniProtKB-UniRule"/>
</dbReference>
<dbReference type="InterPro" id="IPR011108">
    <property type="entry name" value="RMMBL"/>
</dbReference>
<evidence type="ECO:0000256" key="12">
    <source>
        <dbReference type="HAMAP-Rule" id="MF_00870"/>
    </source>
</evidence>
<feature type="domain" description="Beta-Casp" evidence="14">
    <location>
        <begin position="417"/>
        <end position="541"/>
    </location>
</feature>
<gene>
    <name evidence="12" type="primary">fttA</name>
    <name evidence="15" type="ORF">B9J98_05805</name>
</gene>
<evidence type="ECO:0000256" key="2">
    <source>
        <dbReference type="ARBA" id="ARBA00022722"/>
    </source>
</evidence>
<evidence type="ECO:0000313" key="16">
    <source>
        <dbReference type="Proteomes" id="UP000244066"/>
    </source>
</evidence>
<dbReference type="InterPro" id="IPR036866">
    <property type="entry name" value="RibonucZ/Hydroxyglut_hydro"/>
</dbReference>
<dbReference type="InterPro" id="IPR022712">
    <property type="entry name" value="Beta_Casp"/>
</dbReference>
<dbReference type="GO" id="GO:0003723">
    <property type="term" value="F:RNA binding"/>
    <property type="evidence" value="ECO:0007669"/>
    <property type="project" value="UniProtKB-UniRule"/>
</dbReference>
<dbReference type="Pfam" id="PF16661">
    <property type="entry name" value="Lactamase_B_6"/>
    <property type="match status" value="1"/>
</dbReference>
<evidence type="ECO:0000256" key="8">
    <source>
        <dbReference type="ARBA" id="ARBA00022884"/>
    </source>
</evidence>
<dbReference type="GO" id="GO:0004532">
    <property type="term" value="F:RNA exonuclease activity"/>
    <property type="evidence" value="ECO:0007669"/>
    <property type="project" value="UniProtKB-UniRule"/>
</dbReference>
<dbReference type="InterPro" id="IPR015946">
    <property type="entry name" value="KH_dom-like_a/b"/>
</dbReference>
<dbReference type="EMBL" id="NDWU01000015">
    <property type="protein sequence ID" value="PUA31583.1"/>
    <property type="molecule type" value="Genomic_DNA"/>
</dbReference>
<dbReference type="EC" id="3.1.-.-" evidence="12"/>
<dbReference type="AlphaFoldDB" id="A0A2R7Y293"/>
<reference evidence="15 16" key="1">
    <citation type="submission" date="2017-04" db="EMBL/GenBank/DDBJ databases">
        <title>Draft Aigarchaeota genome from a New Zealand hot spring.</title>
        <authorList>
            <person name="Reysenbach A.-L."/>
            <person name="Donaho J.A."/>
            <person name="Gerhart J."/>
            <person name="Kelley J.F."/>
            <person name="Kouba K."/>
            <person name="Podar M."/>
            <person name="Stott M."/>
        </authorList>
    </citation>
    <scope>NUCLEOTIDE SEQUENCE [LARGE SCALE GENOMIC DNA]</scope>
    <source>
        <strain evidence="15">NZ13_MG1</strain>
    </source>
</reference>
<accession>A0A2R7Y293</accession>
<evidence type="ECO:0000256" key="9">
    <source>
        <dbReference type="ARBA" id="ARBA00023015"/>
    </source>
</evidence>
<dbReference type="CDD" id="cd22532">
    <property type="entry name" value="KH-II_CPSF_arch_rpt1"/>
    <property type="match status" value="1"/>
</dbReference>
<feature type="domain" description="Metallo-beta-lactamase" evidence="13">
    <location>
        <begin position="189"/>
        <end position="396"/>
    </location>
</feature>
<keyword evidence="2 12" id="KW-0540">Nuclease</keyword>
<keyword evidence="4 12" id="KW-0255">Endonuclease</keyword>
<feature type="binding site" evidence="12">
    <location>
        <position position="349"/>
    </location>
    <ligand>
        <name>Zn(2+)</name>
        <dbReference type="ChEBI" id="CHEBI:29105"/>
        <label>1</label>
    </ligand>
</feature>
<dbReference type="PANTHER" id="PTHR11203">
    <property type="entry name" value="CLEAVAGE AND POLYADENYLATION SPECIFICITY FACTOR FAMILY MEMBER"/>
    <property type="match status" value="1"/>
</dbReference>
<dbReference type="CDD" id="cd16295">
    <property type="entry name" value="TTHA0252-CPSF-like_MBL-fold"/>
    <property type="match status" value="1"/>
</dbReference>
<dbReference type="GO" id="GO:0003677">
    <property type="term" value="F:DNA binding"/>
    <property type="evidence" value="ECO:0007669"/>
    <property type="project" value="UniProtKB-KW"/>
</dbReference>
<dbReference type="HAMAP" id="MF_00870">
    <property type="entry name" value="FttA"/>
    <property type="match status" value="1"/>
</dbReference>
<keyword evidence="5 12" id="KW-0378">Hydrolase</keyword>
<name>A0A2R7Y293_9ARCH</name>
<feature type="binding site" evidence="12">
    <location>
        <position position="239"/>
    </location>
    <ligand>
        <name>Zn(2+)</name>
        <dbReference type="ChEBI" id="CHEBI:29105"/>
        <label>1</label>
    </ligand>
</feature>
<evidence type="ECO:0000256" key="7">
    <source>
        <dbReference type="ARBA" id="ARBA00022839"/>
    </source>
</evidence>
<keyword evidence="7 12" id="KW-0269">Exonuclease</keyword>
<keyword evidence="8 12" id="KW-0694">RNA-binding</keyword>
<evidence type="ECO:0000256" key="6">
    <source>
        <dbReference type="ARBA" id="ARBA00022833"/>
    </source>
</evidence>
<keyword evidence="3 12" id="KW-0479">Metal-binding</keyword>
<feature type="binding site" evidence="12">
    <location>
        <position position="244"/>
    </location>
    <ligand>
        <name>Zn(2+)</name>
        <dbReference type="ChEBI" id="CHEBI:29105"/>
        <label>2</label>
    </ligand>
</feature>
<dbReference type="Gene3D" id="3.30.300.230">
    <property type="match status" value="1"/>
</dbReference>
<dbReference type="Pfam" id="PF17214">
    <property type="entry name" value="KH_TffA"/>
    <property type="match status" value="1"/>
</dbReference>
<dbReference type="InterPro" id="IPR019975">
    <property type="entry name" value="aCPSF1"/>
</dbReference>
<evidence type="ECO:0000256" key="10">
    <source>
        <dbReference type="ARBA" id="ARBA00023125"/>
    </source>
</evidence>
<dbReference type="Gene3D" id="3.40.50.10890">
    <property type="match status" value="1"/>
</dbReference>
<sequence>MSAADRLRTEVLRYFSVVSPREAAITKIEYEGTRLAIYTKNLELFAERDQIAKDLVNILKKRVVIRSDPAIRLPQEEAEKIIKATFGDDSTFFFDETLGEVIVETKNFKLNKNEEIIRNVCKETGWHVRIAKKSLMPSKTLDKINQYIYKDSGRRLSILRTIGERVFGAKTFETSDVTLTVLGSGRQVGRSAILLQTNESKVLLDCGLAVGATSKLGMLPRFDAYPSLFDELDAVIATHAHLDHTGVIPYLFKYGYRGPVYCAEPTLPLMTMEQLDFVNVAEKEGSFPLYNENDIRTAVQHTITLKYGSVTSITPDIRITLYNAGHILGSSLVHIHIGEGLYNIVYTSDFKFEKTRTLDACAHKFLRAETLMMESTYGATPIPFTREESEALFANYVKQTVESGGKVLIPVPAVGRAQEIMLVLDDLLKSGSIPEVPVYLDGLVIEATAIYTAFPEYLSQELQDAIESQGNVFMSDYFTPVKSHSQRDEVLNSEGPAIVIATSGMLEGGPILNYLKEFAGDERNMLIFVSYQVEGTLGRKLLKGIREVSFMGDGGKAEVLNVKLRIEKVDGFSGHSSRQQLLSYLKKFTPKPKNIIFLHGEVEAIESLASSASKVVQANIYAPKNLETISLLG</sequence>
<feature type="binding site" evidence="12">
    <location>
        <position position="243"/>
    </location>
    <ligand>
        <name>Zn(2+)</name>
        <dbReference type="ChEBI" id="CHEBI:29105"/>
        <label>2</label>
    </ligand>
</feature>
<feature type="region of interest" description="Metallo-beta-lactamase N-terminus" evidence="12">
    <location>
        <begin position="176"/>
        <end position="380"/>
    </location>
</feature>
<evidence type="ECO:0000256" key="1">
    <source>
        <dbReference type="ARBA" id="ARBA00022472"/>
    </source>
</evidence>
<dbReference type="InterPro" id="IPR050698">
    <property type="entry name" value="MBL"/>
</dbReference>
<evidence type="ECO:0000313" key="15">
    <source>
        <dbReference type="EMBL" id="PUA31583.1"/>
    </source>
</evidence>
<dbReference type="InterPro" id="IPR001279">
    <property type="entry name" value="Metallo-B-lactamas"/>
</dbReference>
<dbReference type="Pfam" id="PF07521">
    <property type="entry name" value="RMMBL"/>
    <property type="match status" value="1"/>
</dbReference>
<dbReference type="Proteomes" id="UP000244066">
    <property type="component" value="Unassembled WGS sequence"/>
</dbReference>
<dbReference type="SMART" id="SM00849">
    <property type="entry name" value="Lactamase_B"/>
    <property type="match status" value="1"/>
</dbReference>
<comment type="similarity">
    <text evidence="12">Belongs to the metallo-beta-lactamase superfamily. RNA-metabolizing metallo-beta-lactamase-like family. FttA subfamily.</text>
</comment>
<keyword evidence="6 12" id="KW-0862">Zinc</keyword>
<feature type="binding site" evidence="12">
    <location>
        <position position="599"/>
    </location>
    <ligand>
        <name>Zn(2+)</name>
        <dbReference type="ChEBI" id="CHEBI:29105"/>
        <label>2</label>
    </ligand>
</feature>
<organism evidence="15 16">
    <name type="scientific">Candidatus Terraquivivens tikiterensis</name>
    <dbReference type="NCBI Taxonomy" id="1980982"/>
    <lineage>
        <taxon>Archaea</taxon>
        <taxon>Nitrososphaerota</taxon>
        <taxon>Candidatus Wolframiiraptoraceae</taxon>
        <taxon>Candidatus Terraquivivens</taxon>
    </lineage>
</organism>
<evidence type="ECO:0000256" key="11">
    <source>
        <dbReference type="ARBA" id="ARBA00023163"/>
    </source>
</evidence>
<comment type="caution">
    <text evidence="15">The sequence shown here is derived from an EMBL/GenBank/DDBJ whole genome shotgun (WGS) entry which is preliminary data.</text>
</comment>
<feature type="region of interest" description="KHa" evidence="12">
    <location>
        <begin position="5"/>
        <end position="72"/>
    </location>
</feature>
<dbReference type="Gene3D" id="3.60.15.10">
    <property type="entry name" value="Ribonuclease Z/Hydroxyacylglutathione hydrolase-like"/>
    <property type="match status" value="1"/>
</dbReference>
<evidence type="ECO:0000259" key="13">
    <source>
        <dbReference type="SMART" id="SM00849"/>
    </source>
</evidence>
<dbReference type="PANTHER" id="PTHR11203:SF51">
    <property type="entry name" value="CLEAVAGE AND POLYADENYLATION SPECIFICITY FACTOR"/>
    <property type="match status" value="1"/>
</dbReference>
<dbReference type="GO" id="GO:0004521">
    <property type="term" value="F:RNA endonuclease activity"/>
    <property type="evidence" value="ECO:0007669"/>
    <property type="project" value="UniProtKB-UniRule"/>
</dbReference>
<keyword evidence="10 12" id="KW-0238">DNA-binding</keyword>
<feature type="binding site" evidence="12">
    <location>
        <position position="349"/>
    </location>
    <ligand>
        <name>Zn(2+)</name>
        <dbReference type="ChEBI" id="CHEBI:29105"/>
        <label>2</label>
    </ligand>
</feature>
<evidence type="ECO:0000256" key="3">
    <source>
        <dbReference type="ARBA" id="ARBA00022723"/>
    </source>
</evidence>
<comment type="function">
    <text evidence="12">Terminates transcription on the whole genome. Termination is linked to FttA-mediated RNA cleavage and does not require NTP hydrolysis. Cleaves endonucleolytically at the RNA exit channel of RNA polymerase (RNAP); the 5'-3' exonuclease activity of this protein degrades the nascent RNA released from RNAP.</text>
</comment>
<evidence type="ECO:0000256" key="4">
    <source>
        <dbReference type="ARBA" id="ARBA00022759"/>
    </source>
</evidence>
<evidence type="ECO:0000259" key="14">
    <source>
        <dbReference type="SMART" id="SM01027"/>
    </source>
</evidence>
<protein>
    <recommendedName>
        <fullName evidence="12">Transcription termination factor FttA</fullName>
        <ecNumber evidence="12">3.1.-.-</ecNumber>
    </recommendedName>
</protein>
<comment type="cofactor">
    <cofactor evidence="12">
        <name>Zn(2+)</name>
        <dbReference type="ChEBI" id="CHEBI:29105"/>
    </cofactor>
    <text evidence="12">Binds 2 Zn(2+) ions, which are required for nuclease activity.</text>
</comment>
<dbReference type="GO" id="GO:0008270">
    <property type="term" value="F:zinc ion binding"/>
    <property type="evidence" value="ECO:0007669"/>
    <property type="project" value="UniProtKB-UniRule"/>
</dbReference>
<keyword evidence="1 12" id="KW-0806">Transcription termination</keyword>
<keyword evidence="11" id="KW-0804">Transcription</keyword>
<dbReference type="SUPFAM" id="SSF56281">
    <property type="entry name" value="Metallo-hydrolase/oxidoreductase"/>
    <property type="match status" value="1"/>
</dbReference>
<dbReference type="Pfam" id="PF10996">
    <property type="entry name" value="Beta-Casp"/>
    <property type="match status" value="1"/>
</dbReference>
<evidence type="ECO:0000256" key="5">
    <source>
        <dbReference type="ARBA" id="ARBA00022801"/>
    </source>
</evidence>
<keyword evidence="9 12" id="KW-0805">Transcription regulation</keyword>
<dbReference type="Gene3D" id="3.30.300.20">
    <property type="match status" value="1"/>
</dbReference>
<dbReference type="NCBIfam" id="TIGR03675">
    <property type="entry name" value="arCOG00543"/>
    <property type="match status" value="1"/>
</dbReference>
<proteinExistence type="inferred from homology"/>
<dbReference type="SMART" id="SM01027">
    <property type="entry name" value="Beta-Casp"/>
    <property type="match status" value="1"/>
</dbReference>
<feature type="region of interest" description="Metallo-beta-lactamase C-terminus" evidence="12">
    <location>
        <begin position="574"/>
        <end position="632"/>
    </location>
</feature>
<feature type="binding site" evidence="12">
    <location>
        <position position="241"/>
    </location>
    <ligand>
        <name>Zn(2+)</name>
        <dbReference type="ChEBI" id="CHEBI:29105"/>
        <label>1</label>
    </ligand>
</feature>
<dbReference type="InterPro" id="IPR033769">
    <property type="entry name" value="TffA_KH"/>
</dbReference>
<comment type="subunit">
    <text evidence="12">Homodimer. Interacts with RNA polymerase (RNAP), interacts with the Spt4-Spt5 complex.</text>
</comment>